<evidence type="ECO:0000313" key="2">
    <source>
        <dbReference type="EMBL" id="KAL0174688.1"/>
    </source>
</evidence>
<gene>
    <name evidence="2" type="ORF">M9458_030656</name>
</gene>
<dbReference type="InterPro" id="IPR045842">
    <property type="entry name" value="Fry_C"/>
</dbReference>
<comment type="caution">
    <text evidence="2">The sequence shown here is derived from an EMBL/GenBank/DDBJ whole genome shotgun (WGS) entry which is preliminary data.</text>
</comment>
<dbReference type="EMBL" id="JAMKFB020000015">
    <property type="protein sequence ID" value="KAL0174688.1"/>
    <property type="molecule type" value="Genomic_DNA"/>
</dbReference>
<proteinExistence type="predicted"/>
<organism evidence="2 3">
    <name type="scientific">Cirrhinus mrigala</name>
    <name type="common">Mrigala</name>
    <dbReference type="NCBI Taxonomy" id="683832"/>
    <lineage>
        <taxon>Eukaryota</taxon>
        <taxon>Metazoa</taxon>
        <taxon>Chordata</taxon>
        <taxon>Craniata</taxon>
        <taxon>Vertebrata</taxon>
        <taxon>Euteleostomi</taxon>
        <taxon>Actinopterygii</taxon>
        <taxon>Neopterygii</taxon>
        <taxon>Teleostei</taxon>
        <taxon>Ostariophysi</taxon>
        <taxon>Cypriniformes</taxon>
        <taxon>Cyprinidae</taxon>
        <taxon>Labeoninae</taxon>
        <taxon>Labeonini</taxon>
        <taxon>Cirrhinus</taxon>
    </lineage>
</organism>
<protein>
    <recommendedName>
        <fullName evidence="1">Protein furry C-terminal domain-containing protein</fullName>
    </recommendedName>
</protein>
<dbReference type="AlphaFoldDB" id="A0ABD0PKV4"/>
<reference evidence="2 3" key="1">
    <citation type="submission" date="2024-05" db="EMBL/GenBank/DDBJ databases">
        <title>Genome sequencing and assembly of Indian major carp, Cirrhinus mrigala (Hamilton, 1822).</title>
        <authorList>
            <person name="Mohindra V."/>
            <person name="Chowdhury L.M."/>
            <person name="Lal K."/>
            <person name="Jena J.K."/>
        </authorList>
    </citation>
    <scope>NUCLEOTIDE SEQUENCE [LARGE SCALE GENOMIC DNA]</scope>
    <source>
        <strain evidence="2">CM1030</strain>
        <tissue evidence="2">Blood</tissue>
    </source>
</reference>
<keyword evidence="3" id="KW-1185">Reference proteome</keyword>
<accession>A0ABD0PKV4</accession>
<dbReference type="Pfam" id="PF19421">
    <property type="entry name" value="Fry_C"/>
    <property type="match status" value="1"/>
</dbReference>
<feature type="domain" description="Protein furry C-terminal" evidence="1">
    <location>
        <begin position="1"/>
        <end position="79"/>
    </location>
</feature>
<sequence>MWPSDIFGSNSENEIQTLLNIYFRHQTLGQTGTFALVGSKQDLSEICNRLTELNCEIRDMIRRAQGYRAITAFLPDSSSNFMGSGRAAGLLSTTPCTHY</sequence>
<evidence type="ECO:0000313" key="3">
    <source>
        <dbReference type="Proteomes" id="UP001529510"/>
    </source>
</evidence>
<evidence type="ECO:0000259" key="1">
    <source>
        <dbReference type="Pfam" id="PF19421"/>
    </source>
</evidence>
<name>A0ABD0PKV4_CIRMR</name>
<dbReference type="Proteomes" id="UP001529510">
    <property type="component" value="Unassembled WGS sequence"/>
</dbReference>